<organism evidence="1 2">
    <name type="scientific">Pneumocystis oryctolagi</name>
    <dbReference type="NCBI Taxonomy" id="42067"/>
    <lineage>
        <taxon>Eukaryota</taxon>
        <taxon>Fungi</taxon>
        <taxon>Dikarya</taxon>
        <taxon>Ascomycota</taxon>
        <taxon>Taphrinomycotina</taxon>
        <taxon>Pneumocystomycetes</taxon>
        <taxon>Pneumocystaceae</taxon>
        <taxon>Pneumocystis</taxon>
    </lineage>
</organism>
<accession>A0ACB7CE57</accession>
<dbReference type="Proteomes" id="UP000768646">
    <property type="component" value="Unassembled WGS sequence"/>
</dbReference>
<reference evidence="1 2" key="1">
    <citation type="journal article" date="2021" name="Commun. Biol.">
        <title>Genomic insights into the host specific adaptation of the Pneumocystis genus.</title>
        <authorList>
            <person name="Cisse O.H."/>
            <person name="Ma L."/>
            <person name="Dekker J.P."/>
            <person name="Khil P.P."/>
            <person name="Youn J.-H."/>
            <person name="Brenchley J.M."/>
            <person name="Blair R."/>
            <person name="Pahar B."/>
            <person name="Chabe M."/>
            <person name="Van Rompay K.K.A."/>
            <person name="Keesler R."/>
            <person name="Sukura A."/>
            <person name="Hirsch V."/>
            <person name="Kutty G."/>
            <person name="Liu Y."/>
            <person name="Peng L."/>
            <person name="Chen J."/>
            <person name="Song J."/>
            <person name="Weissenbacher-Lang C."/>
            <person name="Xu J."/>
            <person name="Upham N.S."/>
            <person name="Stajich J.E."/>
            <person name="Cuomo C.A."/>
            <person name="Cushion M.T."/>
            <person name="Kovacs J.A."/>
        </authorList>
    </citation>
    <scope>NUCLEOTIDE SEQUENCE [LARGE SCALE GENOMIC DNA]</scope>
    <source>
        <strain evidence="1 2">RABM</strain>
    </source>
</reference>
<comment type="caution">
    <text evidence="1">The sequence shown here is derived from an EMBL/GenBank/DDBJ whole genome shotgun (WGS) entry which is preliminary data.</text>
</comment>
<proteinExistence type="predicted"/>
<sequence length="231" mass="26684">MSIYMENNVNNDDDDHEYKSSEENLQPIIGVKRRLNEYPLDEETRLKRLSNAISTMLECLGEDPTREGLKKTPERYAKAMLFFTKDIVNGAIFSEDHDEMIIVRDIHFFSMCEHHLVPFTGKVVPYFYSEDISVGYIPNKKVIGLSKIARLTEMFSRRLQLQERLTKQIALALWEILKPRGVGVIIEASHLCMIMRGVQKPESITVTSHMLGAFREASKTRKEFLTLISKK</sequence>
<evidence type="ECO:0000313" key="1">
    <source>
        <dbReference type="EMBL" id="KAG4306039.1"/>
    </source>
</evidence>
<name>A0ACB7CE57_9ASCO</name>
<evidence type="ECO:0000313" key="2">
    <source>
        <dbReference type="Proteomes" id="UP000768646"/>
    </source>
</evidence>
<dbReference type="EMBL" id="JABTEG010000001">
    <property type="protein sequence ID" value="KAG4306039.1"/>
    <property type="molecule type" value="Genomic_DNA"/>
</dbReference>
<gene>
    <name evidence="1" type="ORF">PORY_000027</name>
</gene>
<protein>
    <submittedName>
        <fullName evidence="1">Uncharacterized protein</fullName>
    </submittedName>
</protein>
<keyword evidence="2" id="KW-1185">Reference proteome</keyword>